<dbReference type="InterPro" id="IPR022192">
    <property type="entry name" value="SUV3_C"/>
</dbReference>
<dbReference type="Pfam" id="PF12513">
    <property type="entry name" value="SUV3_C"/>
    <property type="match status" value="1"/>
</dbReference>
<evidence type="ECO:0000259" key="15">
    <source>
        <dbReference type="PROSITE" id="PS51194"/>
    </source>
</evidence>
<keyword evidence="10" id="KW-0809">Transit peptide</keyword>
<dbReference type="PROSITE" id="PS51194">
    <property type="entry name" value="HELICASE_CTER"/>
    <property type="match status" value="1"/>
</dbReference>
<dbReference type="InterPro" id="IPR036866">
    <property type="entry name" value="RibonucZ/Hydroxyglut_hydro"/>
</dbReference>
<dbReference type="GO" id="GO:0005524">
    <property type="term" value="F:ATP binding"/>
    <property type="evidence" value="ECO:0007669"/>
    <property type="project" value="UniProtKB-KW"/>
</dbReference>
<dbReference type="InterPro" id="IPR041453">
    <property type="entry name" value="Suv3_N"/>
</dbReference>
<dbReference type="AlphaFoldDB" id="A0A368GIU0"/>
<evidence type="ECO:0000256" key="3">
    <source>
        <dbReference type="ARBA" id="ARBA00004173"/>
    </source>
</evidence>
<dbReference type="Gene3D" id="1.10.1740.140">
    <property type="match status" value="2"/>
</dbReference>
<dbReference type="InterPro" id="IPR001279">
    <property type="entry name" value="Metallo-B-lactamas"/>
</dbReference>
<keyword evidence="8 16" id="KW-0347">Helicase</keyword>
<evidence type="ECO:0000256" key="2">
    <source>
        <dbReference type="ARBA" id="ARBA00001946"/>
    </source>
</evidence>
<evidence type="ECO:0000256" key="10">
    <source>
        <dbReference type="ARBA" id="ARBA00022946"/>
    </source>
</evidence>
<dbReference type="InterPro" id="IPR055206">
    <property type="entry name" value="DEXQc_SUV3"/>
</dbReference>
<dbReference type="Proteomes" id="UP000252519">
    <property type="component" value="Unassembled WGS sequence"/>
</dbReference>
<dbReference type="GO" id="GO:0016787">
    <property type="term" value="F:hydrolase activity"/>
    <property type="evidence" value="ECO:0007669"/>
    <property type="project" value="UniProtKB-KW"/>
</dbReference>
<dbReference type="CDD" id="cd17913">
    <property type="entry name" value="DEXQc_Suv3"/>
    <property type="match status" value="2"/>
</dbReference>
<dbReference type="SMART" id="SM00490">
    <property type="entry name" value="HELICc"/>
    <property type="match status" value="1"/>
</dbReference>
<evidence type="ECO:0000256" key="9">
    <source>
        <dbReference type="ARBA" id="ARBA00022840"/>
    </source>
</evidence>
<dbReference type="Gene3D" id="3.60.15.10">
    <property type="entry name" value="Ribonuclease Z/Hydroxyacylglutathione hydrolase-like"/>
    <property type="match status" value="1"/>
</dbReference>
<dbReference type="GO" id="GO:0003724">
    <property type="term" value="F:RNA helicase activity"/>
    <property type="evidence" value="ECO:0007669"/>
    <property type="project" value="UniProtKB-EC"/>
</dbReference>
<evidence type="ECO:0000256" key="13">
    <source>
        <dbReference type="ARBA" id="ARBA00069703"/>
    </source>
</evidence>
<dbReference type="Gene3D" id="1.20.58.1080">
    <property type="match status" value="1"/>
</dbReference>
<evidence type="ECO:0000256" key="5">
    <source>
        <dbReference type="ARBA" id="ARBA00012552"/>
    </source>
</evidence>
<dbReference type="FunFam" id="3.40.50.300:FF:000446">
    <property type="entry name" value="ATP-dependent RNA helicase SUPV3L1, mitochondrial"/>
    <property type="match status" value="1"/>
</dbReference>
<dbReference type="OrthoDB" id="6692397at2759"/>
<sequence>MSQPIVNQLIVGYAREGGKYVATGSVTLVRSRVVNILVDCGDPWNGNEILQRLSEFGIEKEGINIVVVTHGHIDHCGNLGVFKSAKIYMASDIAVNGEYDSLSEENPIMLTPDVDLHRCPGHTDHDLIVVVRNTELGCVVVAGDIFESEDDAEQWKAVSAYPEKQEKSREKILELADWIIPGHGTLFKNTRNRVPADRGGSAIEDLVVPRVVTPSRTSAIGYEQWTEGLDSSNMGLALDEFFRRKAIRELATENGLNTKLFVTAYRSFREYCLSEKGGVEPALLVLFQDIIKEGHDVDRLFPYFLAHARKVFPHLEAMDDLRMISDLTQPHNWYPDARTVQRKIVFHAGPTNSGKTYHALKRFGEAKSGVYCGPLKLLAAEVFNRSNELGIKCDLVTGEERRYAVDNFHPSAHLSSTVEMLSTQMRVEVAVIDEIQMLRDEQRGWAWTRALLGVAADEMSCRSGIRLSTLIRGTVSASETLLGSPVSCSSLRFRGVVRSQSNPSTPNRRRRITGVPADRGGSAIEDLVVPRVVTPSRTSAIGYEQWTEGLDSSNMGLALDEFFRRKAIRELATENGLNTKLFVTAYRSFREYCLSEKGGVEPALLVLFQDIIKEGHDVDRLFPYFLAHARKVFPHLEAMDDLRMISDLTQPHNWYPDARTVQRKIVFHAGPTNSGKTYHALKRFGEAKSGVYCGPLKLLAAEVFNRSNELGIKCDLVTGEERRYAVDNFHPSAHLSSTVEMLSTQMRVEVAVIDEIQMLRDEQRGWAWTRALLGVAADEVHLCGEPAAIDIVKKLLDPIGEHVEVRYYERKTSLTIANQGLGSLDHVQPGDCIVCFSRKAIYNVTKSLEKLGVKPAVIYGDLPPGTKLAQAAKFNDPDDPCNVLVATDAIGMGLNLNIRRIIFSGCTRQGELLPSYSALQIAGRAGRYGTAYADGIATTLRNEDIGTLRDILSQLVEPIETVGIAPTFEQIETFSFHLPQASFVHLLDLFVSVCSISDQFFICTVEQMRTLADLIDYIPLPLKVRYTFCISPINVDSKLTAAAFVKMVRRFSSGQCLTYDWMMDMLNWESIGQPENLQQLEHLEKVYEVLDLYLWLSLRFPDMLPDELAIRDACKQLDAMLQVSVENILEILENSAMGDARKGSLLKKMRERAQTQREKEEYEAQKKKELKMPDKRKGMKKSVLQSVLSQTGLTAEELEQLKKELNEEK</sequence>
<dbReference type="CDD" id="cd18805">
    <property type="entry name" value="SF2_C_suv3"/>
    <property type="match status" value="1"/>
</dbReference>
<evidence type="ECO:0000256" key="8">
    <source>
        <dbReference type="ARBA" id="ARBA00022806"/>
    </source>
</evidence>
<dbReference type="Gene3D" id="1.20.272.40">
    <property type="match status" value="1"/>
</dbReference>
<dbReference type="InterPro" id="IPR050699">
    <property type="entry name" value="RNA-DNA_Helicase"/>
</dbReference>
<evidence type="ECO:0000256" key="6">
    <source>
        <dbReference type="ARBA" id="ARBA00022741"/>
    </source>
</evidence>
<dbReference type="EC" id="3.6.4.13" evidence="5"/>
<feature type="compositionally biased region" description="Basic and acidic residues" evidence="14">
    <location>
        <begin position="1151"/>
        <end position="1176"/>
    </location>
</feature>
<dbReference type="Pfam" id="PF18114">
    <property type="entry name" value="Suv3_N"/>
    <property type="match status" value="2"/>
</dbReference>
<dbReference type="Pfam" id="PF18147">
    <property type="entry name" value="Suv3_C_1"/>
    <property type="match status" value="1"/>
</dbReference>
<dbReference type="InterPro" id="IPR044774">
    <property type="entry name" value="Suv3_DEXQc"/>
</dbReference>
<keyword evidence="6" id="KW-0547">Nucleotide-binding</keyword>
<dbReference type="InterPro" id="IPR027417">
    <property type="entry name" value="P-loop_NTPase"/>
</dbReference>
<evidence type="ECO:0000256" key="14">
    <source>
        <dbReference type="SAM" id="MobiDB-lite"/>
    </source>
</evidence>
<dbReference type="GO" id="GO:0000965">
    <property type="term" value="P:mitochondrial RNA 3'-end processing"/>
    <property type="evidence" value="ECO:0007669"/>
    <property type="project" value="TreeGrafter"/>
</dbReference>
<comment type="cofactor">
    <cofactor evidence="2">
        <name>Mg(2+)</name>
        <dbReference type="ChEBI" id="CHEBI:18420"/>
    </cofactor>
</comment>
<evidence type="ECO:0000313" key="16">
    <source>
        <dbReference type="EMBL" id="RCN44274.1"/>
    </source>
</evidence>
<reference evidence="16 17" key="1">
    <citation type="submission" date="2014-10" db="EMBL/GenBank/DDBJ databases">
        <title>Draft genome of the hookworm Ancylostoma caninum.</title>
        <authorList>
            <person name="Mitreva M."/>
        </authorList>
    </citation>
    <scope>NUCLEOTIDE SEQUENCE [LARGE SCALE GENOMIC DNA]</scope>
    <source>
        <strain evidence="16 17">Baltimore</strain>
    </source>
</reference>
<dbReference type="STRING" id="29170.A0A368GIU0"/>
<dbReference type="SMART" id="SM00849">
    <property type="entry name" value="Lactamase_B"/>
    <property type="match status" value="1"/>
</dbReference>
<dbReference type="InterPro" id="IPR041082">
    <property type="entry name" value="Suv3_C_1"/>
</dbReference>
<dbReference type="InterPro" id="IPR001650">
    <property type="entry name" value="Helicase_C-like"/>
</dbReference>
<dbReference type="SUPFAM" id="SSF56281">
    <property type="entry name" value="Metallo-hydrolase/oxidoreductase"/>
    <property type="match status" value="1"/>
</dbReference>
<evidence type="ECO:0000256" key="4">
    <source>
        <dbReference type="ARBA" id="ARBA00008708"/>
    </source>
</evidence>
<dbReference type="PANTHER" id="PTHR12131">
    <property type="entry name" value="ATP-DEPENDENT RNA AND DNA HELICASE"/>
    <property type="match status" value="1"/>
</dbReference>
<proteinExistence type="inferred from homology"/>
<feature type="domain" description="Helicase C-terminal" evidence="15">
    <location>
        <begin position="819"/>
        <end position="972"/>
    </location>
</feature>
<dbReference type="FunFam" id="3.40.50.300:FF:000269">
    <property type="entry name" value="ATP-dependent RNA helicase SUPV3L1, mitochondrial"/>
    <property type="match status" value="2"/>
</dbReference>
<comment type="similarity">
    <text evidence="4">Belongs to the helicase family.</text>
</comment>
<dbReference type="EMBL" id="JOJR01000133">
    <property type="protein sequence ID" value="RCN44274.1"/>
    <property type="molecule type" value="Genomic_DNA"/>
</dbReference>
<protein>
    <recommendedName>
        <fullName evidence="13">ATP-dependent RNA helicase SUV3 homolog, mitochondrial</fullName>
        <ecNumber evidence="5">3.6.4.13</ecNumber>
    </recommendedName>
</protein>
<keyword evidence="9" id="KW-0067">ATP-binding</keyword>
<dbReference type="SUPFAM" id="SSF52540">
    <property type="entry name" value="P-loop containing nucleoside triphosphate hydrolases"/>
    <property type="match status" value="3"/>
</dbReference>
<keyword evidence="11" id="KW-0496">Mitochondrion</keyword>
<comment type="caution">
    <text evidence="16">The sequence shown here is derived from an EMBL/GenBank/DDBJ whole genome shotgun (WGS) entry which is preliminary data.</text>
</comment>
<dbReference type="Pfam" id="PF22527">
    <property type="entry name" value="DEXQc_Suv3"/>
    <property type="match status" value="2"/>
</dbReference>
<dbReference type="CDD" id="cd07711">
    <property type="entry name" value="MBLAC1-like_MBL-fold"/>
    <property type="match status" value="1"/>
</dbReference>
<comment type="cofactor">
    <cofactor evidence="1">
        <name>Mn(2+)</name>
        <dbReference type="ChEBI" id="CHEBI:29035"/>
    </cofactor>
</comment>
<evidence type="ECO:0000256" key="7">
    <source>
        <dbReference type="ARBA" id="ARBA00022801"/>
    </source>
</evidence>
<gene>
    <name evidence="16" type="ORF">ANCCAN_09706</name>
</gene>
<feature type="region of interest" description="Disordered" evidence="14">
    <location>
        <begin position="1149"/>
        <end position="1182"/>
    </location>
</feature>
<comment type="catalytic activity">
    <reaction evidence="12">
        <text>ATP + H2O = ADP + phosphate + H(+)</text>
        <dbReference type="Rhea" id="RHEA:13065"/>
        <dbReference type="ChEBI" id="CHEBI:15377"/>
        <dbReference type="ChEBI" id="CHEBI:15378"/>
        <dbReference type="ChEBI" id="CHEBI:30616"/>
        <dbReference type="ChEBI" id="CHEBI:43474"/>
        <dbReference type="ChEBI" id="CHEBI:456216"/>
        <dbReference type="EC" id="3.6.4.13"/>
    </reaction>
</comment>
<comment type="subcellular location">
    <subcellularLocation>
        <location evidence="3">Mitochondrion</location>
    </subcellularLocation>
</comment>
<dbReference type="Gene3D" id="3.40.50.300">
    <property type="entry name" value="P-loop containing nucleotide triphosphate hydrolases"/>
    <property type="match status" value="3"/>
</dbReference>
<dbReference type="Pfam" id="PF00753">
    <property type="entry name" value="Lactamase_B"/>
    <property type="match status" value="1"/>
</dbReference>
<dbReference type="GO" id="GO:0045025">
    <property type="term" value="C:mitochondrial degradosome"/>
    <property type="evidence" value="ECO:0007669"/>
    <property type="project" value="TreeGrafter"/>
</dbReference>
<keyword evidence="7" id="KW-0378">Hydrolase</keyword>
<keyword evidence="17" id="KW-1185">Reference proteome</keyword>
<dbReference type="Pfam" id="PF00271">
    <property type="entry name" value="Helicase_C"/>
    <property type="match status" value="1"/>
</dbReference>
<dbReference type="FunFam" id="1.20.58.1080:FF:000001">
    <property type="entry name" value="ATP-dependent RNA helicase SUPV3L1, mitochondrial"/>
    <property type="match status" value="1"/>
</dbReference>
<evidence type="ECO:0000256" key="1">
    <source>
        <dbReference type="ARBA" id="ARBA00001936"/>
    </source>
</evidence>
<organism evidence="16 17">
    <name type="scientific">Ancylostoma caninum</name>
    <name type="common">Dog hookworm</name>
    <dbReference type="NCBI Taxonomy" id="29170"/>
    <lineage>
        <taxon>Eukaryota</taxon>
        <taxon>Metazoa</taxon>
        <taxon>Ecdysozoa</taxon>
        <taxon>Nematoda</taxon>
        <taxon>Chromadorea</taxon>
        <taxon>Rhabditida</taxon>
        <taxon>Rhabditina</taxon>
        <taxon>Rhabditomorpha</taxon>
        <taxon>Strongyloidea</taxon>
        <taxon>Ancylostomatidae</taxon>
        <taxon>Ancylostomatinae</taxon>
        <taxon>Ancylostoma</taxon>
    </lineage>
</organism>
<accession>A0A368GIU0</accession>
<evidence type="ECO:0000256" key="11">
    <source>
        <dbReference type="ARBA" id="ARBA00023128"/>
    </source>
</evidence>
<name>A0A368GIU0_ANCCA</name>
<evidence type="ECO:0000313" key="17">
    <source>
        <dbReference type="Proteomes" id="UP000252519"/>
    </source>
</evidence>
<dbReference type="PANTHER" id="PTHR12131:SF1">
    <property type="entry name" value="ATP-DEPENDENT RNA HELICASE SUPV3L1, MITOCHONDRIAL-RELATED"/>
    <property type="match status" value="1"/>
</dbReference>
<evidence type="ECO:0000256" key="12">
    <source>
        <dbReference type="ARBA" id="ARBA00047984"/>
    </source>
</evidence>